<evidence type="ECO:0000313" key="1">
    <source>
        <dbReference type="EMBL" id="CAE8688012.1"/>
    </source>
</evidence>
<accession>A0A813JVD8</accession>
<gene>
    <name evidence="1" type="ORF">PGLA2088_LOCUS25717</name>
</gene>
<dbReference type="Proteomes" id="UP000626109">
    <property type="component" value="Unassembled WGS sequence"/>
</dbReference>
<evidence type="ECO:0000313" key="2">
    <source>
        <dbReference type="Proteomes" id="UP000626109"/>
    </source>
</evidence>
<organism evidence="1 2">
    <name type="scientific">Polarella glacialis</name>
    <name type="common">Dinoflagellate</name>
    <dbReference type="NCBI Taxonomy" id="89957"/>
    <lineage>
        <taxon>Eukaryota</taxon>
        <taxon>Sar</taxon>
        <taxon>Alveolata</taxon>
        <taxon>Dinophyceae</taxon>
        <taxon>Suessiales</taxon>
        <taxon>Suessiaceae</taxon>
        <taxon>Polarella</taxon>
    </lineage>
</organism>
<sequence length="236" mass="25505">LVQSFQQVPAEVLGSMWRSLANDSGAECLTFDAFCSQLCPAALESAPTLSSGKQHSALLYRLSRGLNSRGLTVHKALGPFDPSGAGASLSLEELLQAVSSSGGLGLSRLEIERTFEKLAQRAPALPGAAAPQRLQLQTLEASMRAVPESLAEAQWVRDLTTNVASRAQQSGALLEASFARLGQEAIDAEEVRKEFAKHLSMDSEQWKTVVCFLQKQSDGCVLWREFLRWAGVVKGF</sequence>
<feature type="non-terminal residue" evidence="1">
    <location>
        <position position="1"/>
    </location>
</feature>
<protein>
    <submittedName>
        <fullName evidence="1">Uncharacterized protein</fullName>
    </submittedName>
</protein>
<name>A0A813JVD8_POLGL</name>
<dbReference type="EMBL" id="CAJNNW010026834">
    <property type="protein sequence ID" value="CAE8688012.1"/>
    <property type="molecule type" value="Genomic_DNA"/>
</dbReference>
<dbReference type="AlphaFoldDB" id="A0A813JVD8"/>
<reference evidence="1" key="1">
    <citation type="submission" date="2021-02" db="EMBL/GenBank/DDBJ databases">
        <authorList>
            <person name="Dougan E. K."/>
            <person name="Rhodes N."/>
            <person name="Thang M."/>
            <person name="Chan C."/>
        </authorList>
    </citation>
    <scope>NUCLEOTIDE SEQUENCE</scope>
</reference>
<proteinExistence type="predicted"/>
<comment type="caution">
    <text evidence="1">The sequence shown here is derived from an EMBL/GenBank/DDBJ whole genome shotgun (WGS) entry which is preliminary data.</text>
</comment>